<evidence type="ECO:0000313" key="9">
    <source>
        <dbReference type="EMBL" id="PIR47980.1"/>
    </source>
</evidence>
<dbReference type="EMBL" id="PCYM01000001">
    <property type="protein sequence ID" value="PIR47980.1"/>
    <property type="molecule type" value="Genomic_DNA"/>
</dbReference>
<dbReference type="Gene3D" id="1.20.58.340">
    <property type="entry name" value="Magnesium transport protein CorA, transmembrane region"/>
    <property type="match status" value="2"/>
</dbReference>
<proteinExistence type="inferred from homology"/>
<organism evidence="9 10">
    <name type="scientific">Candidatus Uhrbacteria bacterium CG10_big_fil_rev_8_21_14_0_10_50_16</name>
    <dbReference type="NCBI Taxonomy" id="1975039"/>
    <lineage>
        <taxon>Bacteria</taxon>
        <taxon>Candidatus Uhriibacteriota</taxon>
    </lineage>
</organism>
<dbReference type="GO" id="GO:0050897">
    <property type="term" value="F:cobalt ion binding"/>
    <property type="evidence" value="ECO:0007669"/>
    <property type="project" value="TreeGrafter"/>
</dbReference>
<dbReference type="Gene3D" id="3.30.460.20">
    <property type="entry name" value="CorA soluble domain-like"/>
    <property type="match status" value="1"/>
</dbReference>
<protein>
    <recommendedName>
        <fullName evidence="11">Magnesium transporter CorA</fullName>
    </recommendedName>
</protein>
<dbReference type="Proteomes" id="UP000230084">
    <property type="component" value="Unassembled WGS sequence"/>
</dbReference>
<reference evidence="9 10" key="1">
    <citation type="submission" date="2017-09" db="EMBL/GenBank/DDBJ databases">
        <title>Depth-based differentiation of microbial function through sediment-hosted aquifers and enrichment of novel symbionts in the deep terrestrial subsurface.</title>
        <authorList>
            <person name="Probst A.J."/>
            <person name="Ladd B."/>
            <person name="Jarett J.K."/>
            <person name="Geller-Mcgrath D.E."/>
            <person name="Sieber C.M."/>
            <person name="Emerson J.B."/>
            <person name="Anantharaman K."/>
            <person name="Thomas B.C."/>
            <person name="Malmstrom R."/>
            <person name="Stieglmeier M."/>
            <person name="Klingl A."/>
            <person name="Woyke T."/>
            <person name="Ryan C.M."/>
            <person name="Banfield J.F."/>
        </authorList>
    </citation>
    <scope>NUCLEOTIDE SEQUENCE [LARGE SCALE GENOMIC DNA]</scope>
    <source>
        <strain evidence="9">CG10_big_fil_rev_8_21_14_0_10_50_16</strain>
    </source>
</reference>
<dbReference type="SUPFAM" id="SSF144083">
    <property type="entry name" value="Magnesium transport protein CorA, transmembrane region"/>
    <property type="match status" value="1"/>
</dbReference>
<feature type="transmembrane region" description="Helical" evidence="8">
    <location>
        <begin position="299"/>
        <end position="317"/>
    </location>
</feature>
<evidence type="ECO:0000256" key="7">
    <source>
        <dbReference type="ARBA" id="ARBA00023136"/>
    </source>
</evidence>
<dbReference type="InterPro" id="IPR045861">
    <property type="entry name" value="CorA_cytoplasmic_dom"/>
</dbReference>
<keyword evidence="7 8" id="KW-0472">Membrane</keyword>
<keyword evidence="5 8" id="KW-0812">Transmembrane</keyword>
<dbReference type="GO" id="GO:0000287">
    <property type="term" value="F:magnesium ion binding"/>
    <property type="evidence" value="ECO:0007669"/>
    <property type="project" value="TreeGrafter"/>
</dbReference>
<dbReference type="InterPro" id="IPR045863">
    <property type="entry name" value="CorA_TM1_TM2"/>
</dbReference>
<sequence length="321" mass="36913">MAVHAVCEGTLAMLYFWYMTRRSTVQRLKRGNTEWFNVEHARSLDVQSLVKPFHLSDEDIRLILDASHRSRLFVRPDYLMVFLTHPVYDRVRDDVVIQEIDLLLTPHAIATIHHSPFNQVSSLFSTLQATKSQTALGDPALIFADVLSLLIEDVRDILEILAKQIDVVEEQLFHNRRSLLQELLSIQTNLIDVQKTLESRTTIIDRLLAALPKRTGSARTATYAELHRQTDELQNSLNTEYQTIVTLHRAHETYLNSRTNRLIYILTSVTIIVMPATLLAGIFGMNTVHPWILGTEKDFSIIIAIMVLSGTFLWLFLRRKR</sequence>
<evidence type="ECO:0000256" key="3">
    <source>
        <dbReference type="ARBA" id="ARBA00022448"/>
    </source>
</evidence>
<keyword evidence="4" id="KW-1003">Cell membrane</keyword>
<dbReference type="SUPFAM" id="SSF143865">
    <property type="entry name" value="CorA soluble domain-like"/>
    <property type="match status" value="1"/>
</dbReference>
<evidence type="ECO:0000256" key="2">
    <source>
        <dbReference type="ARBA" id="ARBA00009765"/>
    </source>
</evidence>
<dbReference type="AlphaFoldDB" id="A0A2H0RNC7"/>
<evidence type="ECO:0000256" key="6">
    <source>
        <dbReference type="ARBA" id="ARBA00022989"/>
    </source>
</evidence>
<dbReference type="PANTHER" id="PTHR46494:SF1">
    <property type="entry name" value="CORA FAMILY METAL ION TRANSPORTER (EUROFUNG)"/>
    <property type="match status" value="1"/>
</dbReference>
<keyword evidence="6 8" id="KW-1133">Transmembrane helix</keyword>
<comment type="similarity">
    <text evidence="2">Belongs to the CorA metal ion transporter (MIT) (TC 1.A.35) family.</text>
</comment>
<dbReference type="PANTHER" id="PTHR46494">
    <property type="entry name" value="CORA FAMILY METAL ION TRANSPORTER (EUROFUNG)"/>
    <property type="match status" value="1"/>
</dbReference>
<feature type="transmembrane region" description="Helical" evidence="8">
    <location>
        <begin position="262"/>
        <end position="284"/>
    </location>
</feature>
<comment type="subcellular location">
    <subcellularLocation>
        <location evidence="1">Cell membrane</location>
        <topology evidence="1">Multi-pass membrane protein</topology>
    </subcellularLocation>
</comment>
<evidence type="ECO:0000256" key="4">
    <source>
        <dbReference type="ARBA" id="ARBA00022475"/>
    </source>
</evidence>
<evidence type="ECO:0000256" key="8">
    <source>
        <dbReference type="SAM" id="Phobius"/>
    </source>
</evidence>
<name>A0A2H0RNC7_9BACT</name>
<dbReference type="GO" id="GO:0015087">
    <property type="term" value="F:cobalt ion transmembrane transporter activity"/>
    <property type="evidence" value="ECO:0007669"/>
    <property type="project" value="TreeGrafter"/>
</dbReference>
<dbReference type="GO" id="GO:0005886">
    <property type="term" value="C:plasma membrane"/>
    <property type="evidence" value="ECO:0007669"/>
    <property type="project" value="UniProtKB-SubCell"/>
</dbReference>
<gene>
    <name evidence="9" type="ORF">COV06_01100</name>
</gene>
<accession>A0A2H0RNC7</accession>
<dbReference type="Pfam" id="PF01544">
    <property type="entry name" value="CorA"/>
    <property type="match status" value="1"/>
</dbReference>
<evidence type="ECO:0000256" key="1">
    <source>
        <dbReference type="ARBA" id="ARBA00004651"/>
    </source>
</evidence>
<comment type="caution">
    <text evidence="9">The sequence shown here is derived from an EMBL/GenBank/DDBJ whole genome shotgun (WGS) entry which is preliminary data.</text>
</comment>
<evidence type="ECO:0000256" key="5">
    <source>
        <dbReference type="ARBA" id="ARBA00022692"/>
    </source>
</evidence>
<keyword evidence="3" id="KW-0813">Transport</keyword>
<dbReference type="GO" id="GO:0015095">
    <property type="term" value="F:magnesium ion transmembrane transporter activity"/>
    <property type="evidence" value="ECO:0007669"/>
    <property type="project" value="TreeGrafter"/>
</dbReference>
<dbReference type="InterPro" id="IPR002523">
    <property type="entry name" value="MgTranspt_CorA/ZnTranspt_ZntB"/>
</dbReference>
<evidence type="ECO:0000313" key="10">
    <source>
        <dbReference type="Proteomes" id="UP000230084"/>
    </source>
</evidence>
<evidence type="ECO:0008006" key="11">
    <source>
        <dbReference type="Google" id="ProtNLM"/>
    </source>
</evidence>